<dbReference type="InterPro" id="IPR011010">
    <property type="entry name" value="DNA_brk_join_enz"/>
</dbReference>
<dbReference type="Gene3D" id="1.10.150.130">
    <property type="match status" value="1"/>
</dbReference>
<dbReference type="GO" id="GO:0006310">
    <property type="term" value="P:DNA recombination"/>
    <property type="evidence" value="ECO:0007669"/>
    <property type="project" value="UniProtKB-KW"/>
</dbReference>
<name>A0A831UCH2_GEOME</name>
<dbReference type="InterPro" id="IPR002104">
    <property type="entry name" value="Integrase_catalytic"/>
</dbReference>
<dbReference type="EMBL" id="DSOV01000016">
    <property type="protein sequence ID" value="HEN41630.1"/>
    <property type="molecule type" value="Genomic_DNA"/>
</dbReference>
<evidence type="ECO:0000259" key="4">
    <source>
        <dbReference type="PROSITE" id="PS51898"/>
    </source>
</evidence>
<evidence type="ECO:0000313" key="5">
    <source>
        <dbReference type="EMBL" id="HEN41630.1"/>
    </source>
</evidence>
<dbReference type="GO" id="GO:0015074">
    <property type="term" value="P:DNA integration"/>
    <property type="evidence" value="ECO:0007669"/>
    <property type="project" value="InterPro"/>
</dbReference>
<dbReference type="InterPro" id="IPR010998">
    <property type="entry name" value="Integrase_recombinase_N"/>
</dbReference>
<dbReference type="PANTHER" id="PTHR30349">
    <property type="entry name" value="PHAGE INTEGRASE-RELATED"/>
    <property type="match status" value="1"/>
</dbReference>
<evidence type="ECO:0000256" key="1">
    <source>
        <dbReference type="ARBA" id="ARBA00008857"/>
    </source>
</evidence>
<dbReference type="InterPro" id="IPR050090">
    <property type="entry name" value="Tyrosine_recombinase_XerCD"/>
</dbReference>
<keyword evidence="2" id="KW-0238">DNA-binding</keyword>
<dbReference type="Pfam" id="PF00589">
    <property type="entry name" value="Phage_integrase"/>
    <property type="match status" value="1"/>
</dbReference>
<dbReference type="PROSITE" id="PS51898">
    <property type="entry name" value="TYR_RECOMBINASE"/>
    <property type="match status" value="1"/>
</dbReference>
<protein>
    <submittedName>
        <fullName evidence="5">Site-specific integrase</fullName>
    </submittedName>
</protein>
<evidence type="ECO:0000256" key="2">
    <source>
        <dbReference type="ARBA" id="ARBA00023125"/>
    </source>
</evidence>
<keyword evidence="3" id="KW-0233">DNA recombination</keyword>
<comment type="similarity">
    <text evidence="1">Belongs to the 'phage' integrase family.</text>
</comment>
<accession>A0A831UCH2</accession>
<dbReference type="AlphaFoldDB" id="A0A831UCH2"/>
<feature type="domain" description="Tyr recombinase" evidence="4">
    <location>
        <begin position="181"/>
        <end position="357"/>
    </location>
</feature>
<dbReference type="Gene3D" id="1.10.443.10">
    <property type="entry name" value="Intergrase catalytic core"/>
    <property type="match status" value="1"/>
</dbReference>
<dbReference type="InterPro" id="IPR013762">
    <property type="entry name" value="Integrase-like_cat_sf"/>
</dbReference>
<dbReference type="SUPFAM" id="SSF56349">
    <property type="entry name" value="DNA breaking-rejoining enzymes"/>
    <property type="match status" value="1"/>
</dbReference>
<sequence>MSSDIFKILRCRCGWQRRDREPAAEIPACPKCGGEPKYSKKWYMKVLVDGKRHIEAVSRHRRHVESAIAKAEAEIFYDRYKINGEEQPLLSQAIDNTYQEKWKRNKDGERSKARAEKIKAILGDIPLDQIDKAAYRKIVVHFEAAKAEDSTINRYLATLKTILRRHKCDYSFLELFNEDDGRIHVLSPQEEQQIVGILRDRSLRRWPVRQNYYDEFADAVIVLVDTGMRVGELLKLPARDVNPATNLITIWINKADKPRSVPMTDRVRAILEPRLEKERLFVLTQEQIGQAWKHVRLHTKNSDPDFVPHALRHTCATRLLEAGVDIYTVKEWLGHKTIQTTLRYVHLMPGRLAAAAASLQAYVNKSST</sequence>
<gene>
    <name evidence="5" type="ORF">ENQ87_04510</name>
</gene>
<proteinExistence type="inferred from homology"/>
<dbReference type="CDD" id="cd00796">
    <property type="entry name" value="INT_Rci_Hp1_C"/>
    <property type="match status" value="1"/>
</dbReference>
<organism evidence="5">
    <name type="scientific">Geobacter metallireducens</name>
    <dbReference type="NCBI Taxonomy" id="28232"/>
    <lineage>
        <taxon>Bacteria</taxon>
        <taxon>Pseudomonadati</taxon>
        <taxon>Thermodesulfobacteriota</taxon>
        <taxon>Desulfuromonadia</taxon>
        <taxon>Geobacterales</taxon>
        <taxon>Geobacteraceae</taxon>
        <taxon>Geobacter</taxon>
    </lineage>
</organism>
<evidence type="ECO:0000256" key="3">
    <source>
        <dbReference type="ARBA" id="ARBA00023172"/>
    </source>
</evidence>
<reference evidence="5" key="1">
    <citation type="journal article" date="2020" name="mSystems">
        <title>Genome- and Community-Level Interaction Insights into Carbon Utilization and Element Cycling Functions of Hydrothermarchaeota in Hydrothermal Sediment.</title>
        <authorList>
            <person name="Zhou Z."/>
            <person name="Liu Y."/>
            <person name="Xu W."/>
            <person name="Pan J."/>
            <person name="Luo Z.H."/>
            <person name="Li M."/>
        </authorList>
    </citation>
    <scope>NUCLEOTIDE SEQUENCE [LARGE SCALE GENOMIC DNA]</scope>
    <source>
        <strain evidence="5">SpSt-349</strain>
    </source>
</reference>
<dbReference type="PANTHER" id="PTHR30349:SF64">
    <property type="entry name" value="PROPHAGE INTEGRASE INTD-RELATED"/>
    <property type="match status" value="1"/>
</dbReference>
<dbReference type="GO" id="GO:0003677">
    <property type="term" value="F:DNA binding"/>
    <property type="evidence" value="ECO:0007669"/>
    <property type="project" value="UniProtKB-KW"/>
</dbReference>
<comment type="caution">
    <text evidence="5">The sequence shown here is derived from an EMBL/GenBank/DDBJ whole genome shotgun (WGS) entry which is preliminary data.</text>
</comment>